<comment type="similarity">
    <text evidence="1">Belongs to the GSP E family.</text>
</comment>
<organism evidence="5 6">
    <name type="scientific">Vibrio anguillarum</name>
    <name type="common">Listonella anguillarum</name>
    <dbReference type="NCBI Taxonomy" id="55601"/>
    <lineage>
        <taxon>Bacteria</taxon>
        <taxon>Pseudomonadati</taxon>
        <taxon>Pseudomonadota</taxon>
        <taxon>Gammaproteobacteria</taxon>
        <taxon>Vibrionales</taxon>
        <taxon>Vibrionaceae</taxon>
        <taxon>Vibrio</taxon>
    </lineage>
</organism>
<dbReference type="GO" id="GO:0016887">
    <property type="term" value="F:ATP hydrolysis activity"/>
    <property type="evidence" value="ECO:0007669"/>
    <property type="project" value="TreeGrafter"/>
</dbReference>
<dbReference type="InterPro" id="IPR027417">
    <property type="entry name" value="P-loop_NTPase"/>
</dbReference>
<dbReference type="InterPro" id="IPR037257">
    <property type="entry name" value="T2SS_E_N_sf"/>
</dbReference>
<keyword evidence="2" id="KW-0547">Nucleotide-binding</keyword>
<evidence type="ECO:0000256" key="3">
    <source>
        <dbReference type="ARBA" id="ARBA00022840"/>
    </source>
</evidence>
<dbReference type="Gene3D" id="3.30.300.160">
    <property type="entry name" value="Type II secretion system, protein E, N-terminal domain"/>
    <property type="match status" value="1"/>
</dbReference>
<evidence type="ECO:0000313" key="6">
    <source>
        <dbReference type="Proteomes" id="UP000722957"/>
    </source>
</evidence>
<dbReference type="Gene3D" id="3.40.50.300">
    <property type="entry name" value="P-loop containing nucleotide triphosphate hydrolases"/>
    <property type="match status" value="1"/>
</dbReference>
<name>A0AAW4AJ24_VIBAN</name>
<dbReference type="PANTHER" id="PTHR30258:SF29">
    <property type="entry name" value="MSHA PILUS ASSEMBLY ATPASE MSHE"/>
    <property type="match status" value="1"/>
</dbReference>
<feature type="domain" description="Bacterial type II secretion system protein E" evidence="4">
    <location>
        <begin position="381"/>
        <end position="395"/>
    </location>
</feature>
<protein>
    <submittedName>
        <fullName evidence="5">Type II/IV secretion system protein</fullName>
    </submittedName>
</protein>
<dbReference type="Gene3D" id="3.30.450.90">
    <property type="match status" value="1"/>
</dbReference>
<dbReference type="RefSeq" id="WP_029189911.1">
    <property type="nucleotide sequence ID" value="NZ_CP020534.1"/>
</dbReference>
<comment type="caution">
    <text evidence="5">The sequence shown here is derived from an EMBL/GenBank/DDBJ whole genome shotgun (WGS) entry which is preliminary data.</text>
</comment>
<reference evidence="5 6" key="1">
    <citation type="journal article" date="2021" name="PeerJ">
        <title>Analysis of 44 Vibrio anguillarum genomes reveals high genetic diversity.</title>
        <authorList>
            <person name="Hansen M.J."/>
            <person name="Dalsgaard I."/>
        </authorList>
    </citation>
    <scope>NUCLEOTIDE SEQUENCE [LARGE SCALE GENOMIC DNA]</scope>
    <source>
        <strain evidence="5 6">17-16730-2A</strain>
    </source>
</reference>
<dbReference type="SMART" id="SM00382">
    <property type="entry name" value="AAA"/>
    <property type="match status" value="1"/>
</dbReference>
<evidence type="ECO:0000256" key="2">
    <source>
        <dbReference type="ARBA" id="ARBA00022741"/>
    </source>
</evidence>
<dbReference type="InterPro" id="IPR007831">
    <property type="entry name" value="T2SS_GspE_N"/>
</dbReference>
<dbReference type="SUPFAM" id="SSF160246">
    <property type="entry name" value="EspE N-terminal domain-like"/>
    <property type="match status" value="1"/>
</dbReference>
<dbReference type="Proteomes" id="UP000722957">
    <property type="component" value="Unassembled WGS sequence"/>
</dbReference>
<gene>
    <name evidence="5" type="ORF">EAY07_12230</name>
</gene>
<evidence type="ECO:0000256" key="1">
    <source>
        <dbReference type="ARBA" id="ARBA00006611"/>
    </source>
</evidence>
<dbReference type="FunFam" id="3.40.50.300:FF:000398">
    <property type="entry name" value="Type IV pilus assembly ATPase PilB"/>
    <property type="match status" value="1"/>
</dbReference>
<dbReference type="GO" id="GO:0005524">
    <property type="term" value="F:ATP binding"/>
    <property type="evidence" value="ECO:0007669"/>
    <property type="project" value="UniProtKB-KW"/>
</dbReference>
<dbReference type="PROSITE" id="PS00662">
    <property type="entry name" value="T2SP_E"/>
    <property type="match status" value="1"/>
</dbReference>
<dbReference type="KEGG" id="vau:VANGNB10_cI0282"/>
<dbReference type="InterPro" id="IPR001482">
    <property type="entry name" value="T2SS/T4SS_dom"/>
</dbReference>
<dbReference type="FunFam" id="3.30.300.160:FF:000002">
    <property type="entry name" value="Type II secretion system protein E"/>
    <property type="match status" value="1"/>
</dbReference>
<dbReference type="PANTHER" id="PTHR30258">
    <property type="entry name" value="TYPE II SECRETION SYSTEM PROTEIN GSPE-RELATED"/>
    <property type="match status" value="1"/>
</dbReference>
<accession>A0AAW4AJ24</accession>
<dbReference type="SUPFAM" id="SSF52540">
    <property type="entry name" value="P-loop containing nucleoside triphosphate hydrolases"/>
    <property type="match status" value="1"/>
</dbReference>
<dbReference type="FunFam" id="3.30.450.90:FF:000001">
    <property type="entry name" value="Type II secretion system ATPase GspE"/>
    <property type="match status" value="1"/>
</dbReference>
<dbReference type="InterPro" id="IPR003593">
    <property type="entry name" value="AAA+_ATPase"/>
</dbReference>
<evidence type="ECO:0000259" key="4">
    <source>
        <dbReference type="PROSITE" id="PS00662"/>
    </source>
</evidence>
<keyword evidence="3" id="KW-0067">ATP-binding</keyword>
<evidence type="ECO:0000313" key="5">
    <source>
        <dbReference type="EMBL" id="MBF4272799.1"/>
    </source>
</evidence>
<sequence length="574" mass="63906">MQIKLRKRLGDLLVEEGIITENQVEQALAAQKRSGRKLGDTLIELGFLSEQQMLSFLSQQLSLPLIDLSRANVDIDAVQILPEVHARRLRALIIGKNGDTLRIAMSDPADLFAQESLLTQLPQYSFEFVIAPEKQLVEGFDRYYRRTKEIASFAEQLQLEHQGNTAFDFDIGDDDSDEVTVVKLINSLFEDAIQVGASDIHIEPDANVLRLRQRIDGVLHETLLNETNIASALVLRLKLMANLDISEKRLPQDGRFNIRAKGQSVDIRMSTMPVQYGESVVMRLLNQSSGVRKLEESGIPDDILQRLRHQLKRPHGMILVTGPTGSGKTTTLYGALSELNVPGKKIITAEDPVEYRLPRISQVQINPKIDLDFSTVLRTFLRQDPDIILVGEMRDQETVEIGLRAALTGHLVLSTLHTNDAVDSALRMMDMGAPGYLVASAVRAVVAQRLVRKVCPDCKAVDEVDEARKQWLTVRFPNQVEAAFTRGRGCQNCNLTGYRGRIGVFEMLELEHEMMDALRANDAVSFAKAARQSKQYKPLLASAMELALQGVVSLDEVMSLGEGDSSGIIQAIYL</sequence>
<dbReference type="EMBL" id="RDOM01000031">
    <property type="protein sequence ID" value="MBF4272799.1"/>
    <property type="molecule type" value="Genomic_DNA"/>
</dbReference>
<dbReference type="Pfam" id="PF05157">
    <property type="entry name" value="MshEN"/>
    <property type="match status" value="1"/>
</dbReference>
<dbReference type="AlphaFoldDB" id="A0AAW4AJ24"/>
<dbReference type="GO" id="GO:0005886">
    <property type="term" value="C:plasma membrane"/>
    <property type="evidence" value="ECO:0007669"/>
    <property type="project" value="TreeGrafter"/>
</dbReference>
<proteinExistence type="inferred from homology"/>
<dbReference type="CDD" id="cd01129">
    <property type="entry name" value="PulE-GspE-like"/>
    <property type="match status" value="1"/>
</dbReference>
<dbReference type="Pfam" id="PF00437">
    <property type="entry name" value="T2SSE"/>
    <property type="match status" value="1"/>
</dbReference>